<reference evidence="1" key="1">
    <citation type="submission" date="2014-11" db="EMBL/GenBank/DDBJ databases">
        <authorList>
            <person name="Amaro Gonzalez C."/>
        </authorList>
    </citation>
    <scope>NUCLEOTIDE SEQUENCE</scope>
</reference>
<sequence>MFRLHSFGSRRALSIFVGRRLFGAEINPMGGSLRINDTKYLQYTRF</sequence>
<dbReference type="AlphaFoldDB" id="A0A0E9RRT5"/>
<name>A0A0E9RRT5_ANGAN</name>
<accession>A0A0E9RRT5</accession>
<reference evidence="1" key="2">
    <citation type="journal article" date="2015" name="Fish Shellfish Immunol.">
        <title>Early steps in the European eel (Anguilla anguilla)-Vibrio vulnificus interaction in the gills: Role of the RtxA13 toxin.</title>
        <authorList>
            <person name="Callol A."/>
            <person name="Pajuelo D."/>
            <person name="Ebbesson L."/>
            <person name="Teles M."/>
            <person name="MacKenzie S."/>
            <person name="Amaro C."/>
        </authorList>
    </citation>
    <scope>NUCLEOTIDE SEQUENCE</scope>
</reference>
<proteinExistence type="predicted"/>
<dbReference type="EMBL" id="GBXM01077549">
    <property type="protein sequence ID" value="JAH31028.1"/>
    <property type="molecule type" value="Transcribed_RNA"/>
</dbReference>
<protein>
    <submittedName>
        <fullName evidence="1">Uncharacterized protein</fullName>
    </submittedName>
</protein>
<evidence type="ECO:0000313" key="1">
    <source>
        <dbReference type="EMBL" id="JAH31028.1"/>
    </source>
</evidence>
<organism evidence="1">
    <name type="scientific">Anguilla anguilla</name>
    <name type="common">European freshwater eel</name>
    <name type="synonym">Muraena anguilla</name>
    <dbReference type="NCBI Taxonomy" id="7936"/>
    <lineage>
        <taxon>Eukaryota</taxon>
        <taxon>Metazoa</taxon>
        <taxon>Chordata</taxon>
        <taxon>Craniata</taxon>
        <taxon>Vertebrata</taxon>
        <taxon>Euteleostomi</taxon>
        <taxon>Actinopterygii</taxon>
        <taxon>Neopterygii</taxon>
        <taxon>Teleostei</taxon>
        <taxon>Anguilliformes</taxon>
        <taxon>Anguillidae</taxon>
        <taxon>Anguilla</taxon>
    </lineage>
</organism>